<dbReference type="AlphaFoldDB" id="A0A7T4A168"/>
<dbReference type="InterPro" id="IPR050631">
    <property type="entry name" value="PheA/TfdB_FAD_monoxygenase"/>
</dbReference>
<organism evidence="3 4">
    <name type="scientific">Brevibacterium casei</name>
    <dbReference type="NCBI Taxonomy" id="33889"/>
    <lineage>
        <taxon>Bacteria</taxon>
        <taxon>Bacillati</taxon>
        <taxon>Actinomycetota</taxon>
        <taxon>Actinomycetes</taxon>
        <taxon>Micrococcales</taxon>
        <taxon>Brevibacteriaceae</taxon>
        <taxon>Brevibacterium</taxon>
    </lineage>
</organism>
<evidence type="ECO:0000313" key="3">
    <source>
        <dbReference type="EMBL" id="QQB15399.1"/>
    </source>
</evidence>
<accession>A0A7T4A168</accession>
<evidence type="ECO:0000313" key="4">
    <source>
        <dbReference type="Proteomes" id="UP000595374"/>
    </source>
</evidence>
<feature type="domain" description="FAD-binding" evidence="2">
    <location>
        <begin position="15"/>
        <end position="362"/>
    </location>
</feature>
<dbReference type="Gene3D" id="3.50.50.60">
    <property type="entry name" value="FAD/NAD(P)-binding domain"/>
    <property type="match status" value="1"/>
</dbReference>
<dbReference type="PRINTS" id="PR00420">
    <property type="entry name" value="RNGMNOXGNASE"/>
</dbReference>
<dbReference type="InterPro" id="IPR036188">
    <property type="entry name" value="FAD/NAD-bd_sf"/>
</dbReference>
<evidence type="ECO:0000256" key="1">
    <source>
        <dbReference type="ARBA" id="ARBA00023002"/>
    </source>
</evidence>
<dbReference type="Proteomes" id="UP000595374">
    <property type="component" value="Chromosome"/>
</dbReference>
<proteinExistence type="predicted"/>
<dbReference type="PANTHER" id="PTHR43476:SF3">
    <property type="entry name" value="FAD-BINDING MONOOXYGENASE"/>
    <property type="match status" value="1"/>
</dbReference>
<evidence type="ECO:0000259" key="2">
    <source>
        <dbReference type="Pfam" id="PF01494"/>
    </source>
</evidence>
<name>A0A7T4A168_9MICO</name>
<dbReference type="GO" id="GO:0019622">
    <property type="term" value="P:3-(3-hydroxy)phenylpropionate catabolic process"/>
    <property type="evidence" value="ECO:0007669"/>
    <property type="project" value="TreeGrafter"/>
</dbReference>
<dbReference type="RefSeq" id="WP_137826815.1">
    <property type="nucleotide sequence ID" value="NZ_CP065989.1"/>
</dbReference>
<keyword evidence="1" id="KW-0560">Oxidoreductase</keyword>
<dbReference type="Gene3D" id="3.30.70.2450">
    <property type="match status" value="1"/>
</dbReference>
<gene>
    <name evidence="3" type="ORF">I6H47_05505</name>
</gene>
<dbReference type="NCBIfam" id="NF004829">
    <property type="entry name" value="PRK06183.1-3"/>
    <property type="match status" value="1"/>
</dbReference>
<dbReference type="Pfam" id="PF01494">
    <property type="entry name" value="FAD_binding_3"/>
    <property type="match status" value="1"/>
</dbReference>
<dbReference type="InterPro" id="IPR002938">
    <property type="entry name" value="FAD-bd"/>
</dbReference>
<dbReference type="EMBL" id="CP065989">
    <property type="protein sequence ID" value="QQB15399.1"/>
    <property type="molecule type" value="Genomic_DNA"/>
</dbReference>
<reference evidence="3 4" key="1">
    <citation type="submission" date="2020-12" db="EMBL/GenBank/DDBJ databases">
        <title>FDA dAtabase for Regulatory Grade micrObial Sequences (FDA-ARGOS): Supporting development and validation of Infectious Disease Dx tests.</title>
        <authorList>
            <person name="Sproer C."/>
            <person name="Gronow S."/>
            <person name="Severitt S."/>
            <person name="Schroder I."/>
            <person name="Tallon L."/>
            <person name="Sadzewicz L."/>
            <person name="Zhao X."/>
            <person name="Boylan J."/>
            <person name="Ott S."/>
            <person name="Bowen H."/>
            <person name="Vavikolanu K."/>
            <person name="Mehta A."/>
            <person name="Aluvathingal J."/>
            <person name="Nadendla S."/>
            <person name="Lowell S."/>
            <person name="Myers T."/>
            <person name="Yan Y."/>
            <person name="Sichtig H."/>
        </authorList>
    </citation>
    <scope>NUCLEOTIDE SEQUENCE [LARGE SCALE GENOMIC DNA]</scope>
    <source>
        <strain evidence="3 4">FDAARGOS_990</strain>
    </source>
</reference>
<dbReference type="GO" id="GO:0071949">
    <property type="term" value="F:FAD binding"/>
    <property type="evidence" value="ECO:0007669"/>
    <property type="project" value="InterPro"/>
</dbReference>
<dbReference type="SUPFAM" id="SSF51905">
    <property type="entry name" value="FAD/NAD(P)-binding domain"/>
    <property type="match status" value="1"/>
</dbReference>
<protein>
    <submittedName>
        <fullName evidence="3">Bifunctional 3-(3-hydroxy-phenyl)propionate/3-hydroxycinnamic acid hydroxylase</fullName>
    </submittedName>
</protein>
<dbReference type="GO" id="GO:0008688">
    <property type="term" value="F:3-(3-hydroxyphenyl)propionate hydroxylase activity"/>
    <property type="evidence" value="ECO:0007669"/>
    <property type="project" value="TreeGrafter"/>
</dbReference>
<dbReference type="PANTHER" id="PTHR43476">
    <property type="entry name" value="3-(3-HYDROXY-PHENYL)PROPIONATE/3-HYDROXYCINNAMIC ACID HYDROXYLASE"/>
    <property type="match status" value="1"/>
</dbReference>
<sequence>MSTTAHTDSAAETTYDVAVVGYGPSGLVLASALGRRGHRVIVVERWKTLYGLPRLNHIDGEVARIIQNVGDIDVALKGAEPADEYVWRNGEDHKLLTVDWSGESSGYAAHYTMYQPDIEDAIDADIKTRDNVDVLQGWKAIDLSQDADGVTLRVRQWDRHDPEQWDHGEDDRVIRAKYIVGADGANSFVRTSLGIERDDLESDDVWLNLDTEKLRDLPERYSTSTQYCDPIRPNMSMPIGATRQRFEVAILPGESQEEAATEEYAWRWFRERHNLGPEDVRILRQIVYIFSARTAVRWRDGRAFLIGDAAHTMPPYMGQGACSGMRDGLTLAWKLDLVLRGHADDAFLDTYETERRPHVAAIQAGSVALGDIANTLDVEVARARDEAFFAGEELDAPAFPILEAGYLAGGEQPHAGTLTPQGEIEKDGRTALFDDIIGNPLNLVTVGDPASVLSAEQFDRLAEVGVAVVSLTPGTPWSVTDVAGTYRDFFASIDAEAYIARPDFVVFGTGSMAEVPDLVEDMLAQLRTDATASASAATEERADTEAVA</sequence>